<protein>
    <submittedName>
        <fullName evidence="2">Uncharacterized protein</fullName>
    </submittedName>
</protein>
<proteinExistence type="predicted"/>
<comment type="caution">
    <text evidence="2">The sequence shown here is derived from an EMBL/GenBank/DDBJ whole genome shotgun (WGS) entry which is preliminary data.</text>
</comment>
<accession>A0A8X6NFK0</accession>
<dbReference type="AlphaFoldDB" id="A0A8X6NFK0"/>
<evidence type="ECO:0000313" key="2">
    <source>
        <dbReference type="EMBL" id="GFT10785.1"/>
    </source>
</evidence>
<evidence type="ECO:0000256" key="1">
    <source>
        <dbReference type="SAM" id="MobiDB-lite"/>
    </source>
</evidence>
<name>A0A8X6NFK0_NEPPI</name>
<gene>
    <name evidence="2" type="ORF">NPIL_365431</name>
</gene>
<evidence type="ECO:0000313" key="3">
    <source>
        <dbReference type="Proteomes" id="UP000887013"/>
    </source>
</evidence>
<keyword evidence="3" id="KW-1185">Reference proteome</keyword>
<reference evidence="2" key="1">
    <citation type="submission" date="2020-08" db="EMBL/GenBank/DDBJ databases">
        <title>Multicomponent nature underlies the extraordinary mechanical properties of spider dragline silk.</title>
        <authorList>
            <person name="Kono N."/>
            <person name="Nakamura H."/>
            <person name="Mori M."/>
            <person name="Yoshida Y."/>
            <person name="Ohtoshi R."/>
            <person name="Malay A.D."/>
            <person name="Moran D.A.P."/>
            <person name="Tomita M."/>
            <person name="Numata K."/>
            <person name="Arakawa K."/>
        </authorList>
    </citation>
    <scope>NUCLEOTIDE SEQUENCE</scope>
</reference>
<organism evidence="2 3">
    <name type="scientific">Nephila pilipes</name>
    <name type="common">Giant wood spider</name>
    <name type="synonym">Nephila maculata</name>
    <dbReference type="NCBI Taxonomy" id="299642"/>
    <lineage>
        <taxon>Eukaryota</taxon>
        <taxon>Metazoa</taxon>
        <taxon>Ecdysozoa</taxon>
        <taxon>Arthropoda</taxon>
        <taxon>Chelicerata</taxon>
        <taxon>Arachnida</taxon>
        <taxon>Araneae</taxon>
        <taxon>Araneomorphae</taxon>
        <taxon>Entelegynae</taxon>
        <taxon>Araneoidea</taxon>
        <taxon>Nephilidae</taxon>
        <taxon>Nephila</taxon>
    </lineage>
</organism>
<dbReference type="EMBL" id="BMAW01057422">
    <property type="protein sequence ID" value="GFT10785.1"/>
    <property type="molecule type" value="Genomic_DNA"/>
</dbReference>
<dbReference type="Proteomes" id="UP000887013">
    <property type="component" value="Unassembled WGS sequence"/>
</dbReference>
<feature type="region of interest" description="Disordered" evidence="1">
    <location>
        <begin position="1"/>
        <end position="25"/>
    </location>
</feature>
<sequence length="71" mass="8611">MEHPISKNFPNYNHPIDISLPKPKSKQMRLTTMQMREIRTTQQLFWKRRVREAAYEMPNGLGQTDRWVILR</sequence>